<accession>A0A0M3HXC6</accession>
<protein>
    <submittedName>
        <fullName evidence="2">Uncharacterized protein</fullName>
    </submittedName>
</protein>
<proteinExistence type="predicted"/>
<name>A0A0M3HXC6_ASCLU</name>
<dbReference type="Proteomes" id="UP000036681">
    <property type="component" value="Unplaced"/>
</dbReference>
<keyword evidence="1" id="KW-1185">Reference proteome</keyword>
<evidence type="ECO:0000313" key="2">
    <source>
        <dbReference type="WBParaSite" id="ALUE_0000795001-mRNA-1"/>
    </source>
</evidence>
<dbReference type="WBParaSite" id="ALUE_0000795001-mRNA-1">
    <property type="protein sequence ID" value="ALUE_0000795001-mRNA-1"/>
    <property type="gene ID" value="ALUE_0000795001"/>
</dbReference>
<evidence type="ECO:0000313" key="1">
    <source>
        <dbReference type="Proteomes" id="UP000036681"/>
    </source>
</evidence>
<reference evidence="2" key="1">
    <citation type="submission" date="2017-02" db="UniProtKB">
        <authorList>
            <consortium name="WormBaseParasite"/>
        </authorList>
    </citation>
    <scope>IDENTIFICATION</scope>
</reference>
<sequence>MANIFDLLPDALLVIMGLLGLIRTKRFRDAFAATAALFDMDEAELYHMVEVFVQEHWDEEFAALDVHSRGLQYFVQLATTTGRSRISKNLLFFRLPHGDQSYFSVCRLAHCGVPNKEFETVAAWKRHVALARTHLDDAFCCACGHHLIVPPEVGPANVKAYITAHKKERCIGASKTTVRQRRAEITRLDGLMRNTSHILVPGKLFLHCHHSIQP</sequence>
<dbReference type="AlphaFoldDB" id="A0A0M3HXC6"/>
<organism evidence="1 2">
    <name type="scientific">Ascaris lumbricoides</name>
    <name type="common">Giant roundworm</name>
    <dbReference type="NCBI Taxonomy" id="6252"/>
    <lineage>
        <taxon>Eukaryota</taxon>
        <taxon>Metazoa</taxon>
        <taxon>Ecdysozoa</taxon>
        <taxon>Nematoda</taxon>
        <taxon>Chromadorea</taxon>
        <taxon>Rhabditida</taxon>
        <taxon>Spirurina</taxon>
        <taxon>Ascaridomorpha</taxon>
        <taxon>Ascaridoidea</taxon>
        <taxon>Ascarididae</taxon>
        <taxon>Ascaris</taxon>
    </lineage>
</organism>